<evidence type="ECO:0000256" key="3">
    <source>
        <dbReference type="SAM" id="MobiDB-lite"/>
    </source>
</evidence>
<dbReference type="InterPro" id="IPR041698">
    <property type="entry name" value="Methyltransf_25"/>
</dbReference>
<dbReference type="CDD" id="cd02440">
    <property type="entry name" value="AdoMet_MTases"/>
    <property type="match status" value="1"/>
</dbReference>
<evidence type="ECO:0000259" key="4">
    <source>
        <dbReference type="Pfam" id="PF13649"/>
    </source>
</evidence>
<accession>A0A853BBS7</accession>
<reference evidence="5 6" key="1">
    <citation type="submission" date="2020-07" db="EMBL/GenBank/DDBJ databases">
        <title>Sequencing the genomes of 1000 actinobacteria strains.</title>
        <authorList>
            <person name="Klenk H.-P."/>
        </authorList>
    </citation>
    <scope>NUCLEOTIDE SEQUENCE [LARGE SCALE GENOMIC DNA]</scope>
    <source>
        <strain evidence="5 6">DSM 104006</strain>
    </source>
</reference>
<dbReference type="PANTHER" id="PTHR43861:SF1">
    <property type="entry name" value="TRANS-ACONITATE 2-METHYLTRANSFERASE"/>
    <property type="match status" value="1"/>
</dbReference>
<evidence type="ECO:0000256" key="2">
    <source>
        <dbReference type="ARBA" id="ARBA00022679"/>
    </source>
</evidence>
<dbReference type="Pfam" id="PF13649">
    <property type="entry name" value="Methyltransf_25"/>
    <property type="match status" value="1"/>
</dbReference>
<dbReference type="GO" id="GO:0032259">
    <property type="term" value="P:methylation"/>
    <property type="evidence" value="ECO:0007669"/>
    <property type="project" value="UniProtKB-KW"/>
</dbReference>
<sequence length="218" mass="23188">MSEAPFERVTRESYDVLAADYAAWIRDELAVKPLDRAVLAAFAELVDGPVADVGCGPGRITAHLAGLGVDVSGIDLSPAMVETARCAHPGLRFEVGSMTALGLPEGGLGGLIAWYSIIHVPDDTLPAVLAGFRRVLAPGGYLQLAFQVGDDPVHRGEAGGHEVNLHVHPRRVDRVADLLGDAGLEVRARLERAPDREGPFPEAEPQAFVLARRPAQAR</sequence>
<dbReference type="EMBL" id="JACCFK010000002">
    <property type="protein sequence ID" value="NYI92137.1"/>
    <property type="molecule type" value="Genomic_DNA"/>
</dbReference>
<dbReference type="Gene3D" id="3.40.50.150">
    <property type="entry name" value="Vaccinia Virus protein VP39"/>
    <property type="match status" value="1"/>
</dbReference>
<keyword evidence="6" id="KW-1185">Reference proteome</keyword>
<dbReference type="GO" id="GO:0008168">
    <property type="term" value="F:methyltransferase activity"/>
    <property type="evidence" value="ECO:0007669"/>
    <property type="project" value="UniProtKB-KW"/>
</dbReference>
<evidence type="ECO:0000256" key="1">
    <source>
        <dbReference type="ARBA" id="ARBA00022603"/>
    </source>
</evidence>
<dbReference type="InterPro" id="IPR029063">
    <property type="entry name" value="SAM-dependent_MTases_sf"/>
</dbReference>
<feature type="region of interest" description="Disordered" evidence="3">
    <location>
        <begin position="193"/>
        <end position="218"/>
    </location>
</feature>
<name>A0A853BBS7_9PSEU</name>
<feature type="domain" description="Methyltransferase" evidence="4">
    <location>
        <begin position="50"/>
        <end position="140"/>
    </location>
</feature>
<protein>
    <submittedName>
        <fullName evidence="5">SAM-dependent methyltransferase</fullName>
    </submittedName>
</protein>
<evidence type="ECO:0000313" key="5">
    <source>
        <dbReference type="EMBL" id="NYI92137.1"/>
    </source>
</evidence>
<dbReference type="Proteomes" id="UP000549616">
    <property type="component" value="Unassembled WGS sequence"/>
</dbReference>
<comment type="caution">
    <text evidence="5">The sequence shown here is derived from an EMBL/GenBank/DDBJ whole genome shotgun (WGS) entry which is preliminary data.</text>
</comment>
<proteinExistence type="predicted"/>
<gene>
    <name evidence="5" type="ORF">HNR02_005512</name>
</gene>
<keyword evidence="1 5" id="KW-0489">Methyltransferase</keyword>
<dbReference type="RefSeq" id="WP_179776412.1">
    <property type="nucleotide sequence ID" value="NZ_JACCFK010000002.1"/>
</dbReference>
<organism evidence="5 6">
    <name type="scientific">Amycolatopsis endophytica</name>
    <dbReference type="NCBI Taxonomy" id="860233"/>
    <lineage>
        <taxon>Bacteria</taxon>
        <taxon>Bacillati</taxon>
        <taxon>Actinomycetota</taxon>
        <taxon>Actinomycetes</taxon>
        <taxon>Pseudonocardiales</taxon>
        <taxon>Pseudonocardiaceae</taxon>
        <taxon>Amycolatopsis</taxon>
    </lineage>
</organism>
<dbReference type="SUPFAM" id="SSF53335">
    <property type="entry name" value="S-adenosyl-L-methionine-dependent methyltransferases"/>
    <property type="match status" value="1"/>
</dbReference>
<dbReference type="AlphaFoldDB" id="A0A853BBS7"/>
<evidence type="ECO:0000313" key="6">
    <source>
        <dbReference type="Proteomes" id="UP000549616"/>
    </source>
</evidence>
<dbReference type="PANTHER" id="PTHR43861">
    <property type="entry name" value="TRANS-ACONITATE 2-METHYLTRANSFERASE-RELATED"/>
    <property type="match status" value="1"/>
</dbReference>
<keyword evidence="2 5" id="KW-0808">Transferase</keyword>